<dbReference type="EMBL" id="JAURUR010000031">
    <property type="protein sequence ID" value="MDP9766502.1"/>
    <property type="molecule type" value="Genomic_DNA"/>
</dbReference>
<accession>A0ABT9MIT8</accession>
<gene>
    <name evidence="1" type="ORF">QO006_003969</name>
</gene>
<evidence type="ECO:0000313" key="2">
    <source>
        <dbReference type="Proteomes" id="UP001232163"/>
    </source>
</evidence>
<sequence>MPAAPRLFDVLLTRLKGASAYNKGDQAAPAALLWLDPGRQWELAIAELRQHLPVLTLGRYDVASLTGPALWLRAAIAGALPEVTLADHSVPVLYLPGVSRDDLRPGAASKELRPLVELQYRGTTWVQPNGRPWGVAAFLAHPSLGANVAVVEGPETKAELLRALPSLLTMPLKDLHSRAPLSVPVLRAIQHPDLEGEVLAWLNDPQGTDAGFGDAMQVVYGLHPREDGPLQAAAALAGGKGAWGQVWRRFREQPVRYPGVVIQLEAAYSQGTAREEAWPQVNQAHEDALGAELAQVAALAPTAARARLAELDAEHGPRRAWVWADLGRAPLARALEALTSLAGGSALLPVGGTAGELAKAYVTSAWRVDAAVLSALGSVRKPEDVKAVGGALRGLYLEWLERANAVFQQEVFAHGLPRPASGAWTATPGLAVLFVDGLRFDVARLLEQQLDGAYDVSLDWQFAALPTLTSTAKPAVAPGTGTLTGHAELHASAGGRKVTAEVLREHLRSVGFQPIARHEIGDPQGAAWTELGNFDRLGHDEGEFMPARLADELRALQDRVEGLLAAGYREVRVVTDHGWLLLPGGLPKIELPAAVTQLKKSRCALLKPGNHSDQPTVPWTWDPEVQVTVARGVACFEAGTSYGHGGVSLQESVVPVLTLKSRAPAATARLGKVKWKGLVCRVDVEGTGAWHADLRRKVGDPATSVAGGGKGGEGSGKAALFVEDDSLEGQAGFVVLIQGGQVVGNQMIVIGGEG</sequence>
<reference evidence="1 2" key="1">
    <citation type="submission" date="2023-07" db="EMBL/GenBank/DDBJ databases">
        <title>Genomic Encyclopedia of Type Strains, Phase IV (KMG-IV): sequencing the most valuable type-strain genomes for metagenomic binning, comparative biology and taxonomic classification.</title>
        <authorList>
            <person name="Goeker M."/>
        </authorList>
    </citation>
    <scope>NUCLEOTIDE SEQUENCE [LARGE SCALE GENOMIC DNA]</scope>
    <source>
        <strain evidence="1 2">NIO-1023</strain>
    </source>
</reference>
<comment type="caution">
    <text evidence="1">The sequence shown here is derived from an EMBL/GenBank/DDBJ whole genome shotgun (WGS) entry which is preliminary data.</text>
</comment>
<dbReference type="NCBIfam" id="NF033450">
    <property type="entry name" value="BREX_PglZ_1_B"/>
    <property type="match status" value="1"/>
</dbReference>
<organism evidence="1 2">
    <name type="scientific">Deinococcus enclensis</name>
    <dbReference type="NCBI Taxonomy" id="1049582"/>
    <lineage>
        <taxon>Bacteria</taxon>
        <taxon>Thermotogati</taxon>
        <taxon>Deinococcota</taxon>
        <taxon>Deinococci</taxon>
        <taxon>Deinococcales</taxon>
        <taxon>Deinococcaceae</taxon>
        <taxon>Deinococcus</taxon>
    </lineage>
</organism>
<keyword evidence="2" id="KW-1185">Reference proteome</keyword>
<proteinExistence type="predicted"/>
<dbReference type="Proteomes" id="UP001232163">
    <property type="component" value="Unassembled WGS sequence"/>
</dbReference>
<evidence type="ECO:0000313" key="1">
    <source>
        <dbReference type="EMBL" id="MDP9766502.1"/>
    </source>
</evidence>
<evidence type="ECO:0008006" key="3">
    <source>
        <dbReference type="Google" id="ProtNLM"/>
    </source>
</evidence>
<protein>
    <recommendedName>
        <fullName evidence="3">BREX-1 system phosphatase PglZ type B</fullName>
    </recommendedName>
</protein>
<name>A0ABT9MIT8_9DEIO</name>
<dbReference type="RefSeq" id="WP_307469818.1">
    <property type="nucleotide sequence ID" value="NZ_JAURUR010000031.1"/>
</dbReference>